<keyword evidence="3" id="KW-1185">Reference proteome</keyword>
<keyword evidence="1" id="KW-1133">Transmembrane helix</keyword>
<sequence>MSSIPAASATPLSTATYTEKLWPNLGVWVIVLGLSAAGILIFIPISPLAGYLAFAGLLVLQTVVLVLWTPKIEVTAGTLRVGRAVIEREYVGEVTPYLGDDATAQRGTRLNGLAYLCIRGWIQPVVKVEITDPQDTTPYWLTSTRNPERLAAALGAARR</sequence>
<dbReference type="RefSeq" id="WP_110500679.1">
    <property type="nucleotide sequence ID" value="NZ_QJVD01000008.1"/>
</dbReference>
<keyword evidence="1" id="KW-0812">Transmembrane</keyword>
<evidence type="ECO:0000313" key="3">
    <source>
        <dbReference type="Proteomes" id="UP000247832"/>
    </source>
</evidence>
<dbReference type="Proteomes" id="UP000247832">
    <property type="component" value="Unassembled WGS sequence"/>
</dbReference>
<keyword evidence="1" id="KW-0472">Membrane</keyword>
<dbReference type="AlphaFoldDB" id="A0A2V5L832"/>
<evidence type="ECO:0000256" key="1">
    <source>
        <dbReference type="SAM" id="Phobius"/>
    </source>
</evidence>
<dbReference type="EMBL" id="QJVD01000008">
    <property type="protein sequence ID" value="PYI67579.1"/>
    <property type="molecule type" value="Genomic_DNA"/>
</dbReference>
<reference evidence="2 3" key="1">
    <citation type="submission" date="2018-05" db="EMBL/GenBank/DDBJ databases">
        <title>Genetic diversity of glacier-inhabiting Cryobacterium bacteria in China and description of Cryobacterium mengkeensis sp. nov. and Arthrobacter glacialis sp. nov.</title>
        <authorList>
            <person name="Liu Q."/>
            <person name="Xin Y.-H."/>
        </authorList>
    </citation>
    <scope>NUCLEOTIDE SEQUENCE [LARGE SCALE GENOMIC DNA]</scope>
    <source>
        <strain evidence="2 3">LI2</strain>
    </source>
</reference>
<feature type="transmembrane region" description="Helical" evidence="1">
    <location>
        <begin position="21"/>
        <end position="43"/>
    </location>
</feature>
<protein>
    <submittedName>
        <fullName evidence="2">DUF3093 domain-containing protein</fullName>
    </submittedName>
</protein>
<feature type="transmembrane region" description="Helical" evidence="1">
    <location>
        <begin position="49"/>
        <end position="68"/>
    </location>
</feature>
<dbReference type="Pfam" id="PF11292">
    <property type="entry name" value="DUF3093"/>
    <property type="match status" value="1"/>
</dbReference>
<evidence type="ECO:0000313" key="2">
    <source>
        <dbReference type="EMBL" id="PYI67579.1"/>
    </source>
</evidence>
<proteinExistence type="predicted"/>
<comment type="caution">
    <text evidence="2">The sequence shown here is derived from an EMBL/GenBank/DDBJ whole genome shotgun (WGS) entry which is preliminary data.</text>
</comment>
<dbReference type="OrthoDB" id="3217020at2"/>
<dbReference type="InterPro" id="IPR021443">
    <property type="entry name" value="DUF3093"/>
</dbReference>
<gene>
    <name evidence="2" type="ORF">CVV68_08995</name>
</gene>
<name>A0A2V5L832_9MICC</name>
<accession>A0A2V5L832</accession>
<organism evidence="2 3">
    <name type="scientific">Arthrobacter livingstonensis</name>
    <dbReference type="NCBI Taxonomy" id="670078"/>
    <lineage>
        <taxon>Bacteria</taxon>
        <taxon>Bacillati</taxon>
        <taxon>Actinomycetota</taxon>
        <taxon>Actinomycetes</taxon>
        <taxon>Micrococcales</taxon>
        <taxon>Micrococcaceae</taxon>
        <taxon>Arthrobacter</taxon>
    </lineage>
</organism>